<dbReference type="Proteomes" id="UP000094626">
    <property type="component" value="Chromosome"/>
</dbReference>
<name>A0A1D8A537_9SPHN</name>
<feature type="region of interest" description="Disordered" evidence="1">
    <location>
        <begin position="1"/>
        <end position="42"/>
    </location>
</feature>
<gene>
    <name evidence="2" type="ORF">BES08_11025</name>
</gene>
<keyword evidence="3" id="KW-1185">Reference proteome</keyword>
<feature type="compositionally biased region" description="Polar residues" evidence="1">
    <location>
        <begin position="12"/>
        <end position="23"/>
    </location>
</feature>
<dbReference type="EMBL" id="CP017075">
    <property type="protein sequence ID" value="AOR77224.1"/>
    <property type="molecule type" value="Genomic_DNA"/>
</dbReference>
<dbReference type="KEGG" id="nre:BES08_11025"/>
<evidence type="ECO:0000313" key="2">
    <source>
        <dbReference type="EMBL" id="AOR77224.1"/>
    </source>
</evidence>
<organism evidence="2 3">
    <name type="scientific">Novosphingobium resinovorum</name>
    <dbReference type="NCBI Taxonomy" id="158500"/>
    <lineage>
        <taxon>Bacteria</taxon>
        <taxon>Pseudomonadati</taxon>
        <taxon>Pseudomonadota</taxon>
        <taxon>Alphaproteobacteria</taxon>
        <taxon>Sphingomonadales</taxon>
        <taxon>Sphingomonadaceae</taxon>
        <taxon>Novosphingobium</taxon>
    </lineage>
</organism>
<dbReference type="AlphaFoldDB" id="A0A1D8A537"/>
<proteinExistence type="predicted"/>
<dbReference type="RefSeq" id="WP_069708292.1">
    <property type="nucleotide sequence ID" value="NZ_CP017075.1"/>
</dbReference>
<evidence type="ECO:0000256" key="1">
    <source>
        <dbReference type="SAM" id="MobiDB-lite"/>
    </source>
</evidence>
<protein>
    <submittedName>
        <fullName evidence="2">Uncharacterized protein</fullName>
    </submittedName>
</protein>
<sequence length="169" mass="17173">MTFKPDAASISAIPQASTATPATEQIGGAAGSAPMRFSQEGHAHPRLTSTTYVTLGSNGQAFALFSRSFTNKPGLNLTETDAAAGSQPLSLRGLTWQQDANGKYYGVTVEGMRARALPQLSVVSGILTAVITGVNSIVTALTGYNVFGGPAVGATVSVIAVARSDVAAT</sequence>
<reference evidence="3" key="1">
    <citation type="journal article" date="2017" name="J. Biotechnol.">
        <title>Complete genome sequence of Novosphingobium resinovorum SA1, a versatile xenobiotic-degrading bacterium capable of utilizing sulfanilic acid.</title>
        <authorList>
            <person name="Hegedus B."/>
            <person name="Kos P.B."/>
            <person name="Balint B."/>
            <person name="Maroti G."/>
            <person name="Gan H.M."/>
            <person name="Perei K."/>
            <person name="Rakhely G."/>
        </authorList>
    </citation>
    <scope>NUCLEOTIDE SEQUENCE [LARGE SCALE GENOMIC DNA]</scope>
    <source>
        <strain evidence="3">SA1</strain>
    </source>
</reference>
<evidence type="ECO:0000313" key="3">
    <source>
        <dbReference type="Proteomes" id="UP000094626"/>
    </source>
</evidence>
<accession>A0A1D8A537</accession>